<dbReference type="RefSeq" id="WP_380962481.1">
    <property type="nucleotide sequence ID" value="NZ_JBHTCO010000001.1"/>
</dbReference>
<feature type="transmembrane region" description="Helical" evidence="8">
    <location>
        <begin position="181"/>
        <end position="198"/>
    </location>
</feature>
<evidence type="ECO:0000256" key="5">
    <source>
        <dbReference type="ARBA" id="ARBA00022692"/>
    </source>
</evidence>
<feature type="transmembrane region" description="Helical" evidence="8">
    <location>
        <begin position="7"/>
        <end position="23"/>
    </location>
</feature>
<comment type="similarity">
    <text evidence="2">Belongs to the amino acid-polyamine-organocation (APC) superfamily. Spore germination protein (SGP) (TC 2.A.3.9) family.</text>
</comment>
<feature type="transmembrane region" description="Helical" evidence="8">
    <location>
        <begin position="331"/>
        <end position="349"/>
    </location>
</feature>
<keyword evidence="10" id="KW-1185">Reference proteome</keyword>
<gene>
    <name evidence="9" type="ORF">ACFQRG_00365</name>
</gene>
<evidence type="ECO:0000256" key="6">
    <source>
        <dbReference type="ARBA" id="ARBA00022989"/>
    </source>
</evidence>
<dbReference type="Pfam" id="PF03845">
    <property type="entry name" value="Spore_permease"/>
    <property type="match status" value="1"/>
</dbReference>
<evidence type="ECO:0000256" key="8">
    <source>
        <dbReference type="SAM" id="Phobius"/>
    </source>
</evidence>
<sequence>MIQRWQVGIIFINMQLSLGYIIYPDLIYKSTYSGHWEVVLCQSLFQLILILIYIKGLNYFPNKDVIDIYMKMGRWAAFLILIPFAIHLIVIVGLNLRIHTEVIRLVFLPRTPFWAILALLFYVSAYTAVKGLPTIFRSSNFIFFTAIPLVIFIIASSITNFDFHNASPIWQLSFKFIVKKPFLYSLGISPLLFLGLIASKSKINFSRISLAWAIVTIFFLSFVYIPLFIFGAETVHTFQFSFMDAINSVDIRWFALNRAAMFFCISFSAFTILYNSAILWMIGRIMWKMIDCHFIKTSYWITAFSLIAFIMALFLTNWAWVEKLLRWDTMINLYAMIIIPVSIFFYGVLTQRNVTEHD</sequence>
<dbReference type="Proteomes" id="UP001596505">
    <property type="component" value="Unassembled WGS sequence"/>
</dbReference>
<name>A0ABW2PVM3_9BACL</name>
<comment type="subcellular location">
    <subcellularLocation>
        <location evidence="1">Membrane</location>
        <topology evidence="1">Multi-pass membrane protein</topology>
    </subcellularLocation>
</comment>
<feature type="transmembrane region" description="Helical" evidence="8">
    <location>
        <begin position="111"/>
        <end position="129"/>
    </location>
</feature>
<feature type="transmembrane region" description="Helical" evidence="8">
    <location>
        <begin position="75"/>
        <end position="99"/>
    </location>
</feature>
<feature type="transmembrane region" description="Helical" evidence="8">
    <location>
        <begin position="210"/>
        <end position="232"/>
    </location>
</feature>
<keyword evidence="3" id="KW-0813">Transport</keyword>
<evidence type="ECO:0000256" key="3">
    <source>
        <dbReference type="ARBA" id="ARBA00022448"/>
    </source>
</evidence>
<reference evidence="10" key="1">
    <citation type="journal article" date="2019" name="Int. J. Syst. Evol. Microbiol.">
        <title>The Global Catalogue of Microorganisms (GCM) 10K type strain sequencing project: providing services to taxonomists for standard genome sequencing and annotation.</title>
        <authorList>
            <consortium name="The Broad Institute Genomics Platform"/>
            <consortium name="The Broad Institute Genome Sequencing Center for Infectious Disease"/>
            <person name="Wu L."/>
            <person name="Ma J."/>
        </authorList>
    </citation>
    <scope>NUCLEOTIDE SEQUENCE [LARGE SCALE GENOMIC DNA]</scope>
    <source>
        <strain evidence="10">CGMCC 1.16305</strain>
    </source>
</reference>
<feature type="transmembrane region" description="Helical" evidence="8">
    <location>
        <begin position="141"/>
        <end position="161"/>
    </location>
</feature>
<keyword evidence="4" id="KW-0309">Germination</keyword>
<keyword evidence="7 8" id="KW-0472">Membrane</keyword>
<dbReference type="PANTHER" id="PTHR34975:SF2">
    <property type="entry name" value="SPORE GERMINATION PROTEIN A2"/>
    <property type="match status" value="1"/>
</dbReference>
<feature type="transmembrane region" description="Helical" evidence="8">
    <location>
        <begin position="260"/>
        <end position="287"/>
    </location>
</feature>
<comment type="caution">
    <text evidence="9">The sequence shown here is derived from an EMBL/GenBank/DDBJ whole genome shotgun (WGS) entry which is preliminary data.</text>
</comment>
<evidence type="ECO:0000256" key="2">
    <source>
        <dbReference type="ARBA" id="ARBA00007998"/>
    </source>
</evidence>
<keyword evidence="5 8" id="KW-0812">Transmembrane</keyword>
<evidence type="ECO:0000313" key="10">
    <source>
        <dbReference type="Proteomes" id="UP001596505"/>
    </source>
</evidence>
<dbReference type="EMBL" id="JBHTCO010000001">
    <property type="protein sequence ID" value="MFC7391463.1"/>
    <property type="molecule type" value="Genomic_DNA"/>
</dbReference>
<evidence type="ECO:0000256" key="7">
    <source>
        <dbReference type="ARBA" id="ARBA00023136"/>
    </source>
</evidence>
<dbReference type="PANTHER" id="PTHR34975">
    <property type="entry name" value="SPORE GERMINATION PROTEIN A2"/>
    <property type="match status" value="1"/>
</dbReference>
<organism evidence="9 10">
    <name type="scientific">Scopulibacillus cellulosilyticus</name>
    <dbReference type="NCBI Taxonomy" id="2665665"/>
    <lineage>
        <taxon>Bacteria</taxon>
        <taxon>Bacillati</taxon>
        <taxon>Bacillota</taxon>
        <taxon>Bacilli</taxon>
        <taxon>Bacillales</taxon>
        <taxon>Sporolactobacillaceae</taxon>
        <taxon>Scopulibacillus</taxon>
    </lineage>
</organism>
<feature type="transmembrane region" description="Helical" evidence="8">
    <location>
        <begin position="35"/>
        <end position="54"/>
    </location>
</feature>
<evidence type="ECO:0000256" key="4">
    <source>
        <dbReference type="ARBA" id="ARBA00022544"/>
    </source>
</evidence>
<feature type="transmembrane region" description="Helical" evidence="8">
    <location>
        <begin position="299"/>
        <end position="319"/>
    </location>
</feature>
<proteinExistence type="inferred from homology"/>
<protein>
    <submittedName>
        <fullName evidence="9">GerAB/ArcD/ProY family transporter</fullName>
    </submittedName>
</protein>
<accession>A0ABW2PVM3</accession>
<keyword evidence="6 8" id="KW-1133">Transmembrane helix</keyword>
<evidence type="ECO:0000256" key="1">
    <source>
        <dbReference type="ARBA" id="ARBA00004141"/>
    </source>
</evidence>
<evidence type="ECO:0000313" key="9">
    <source>
        <dbReference type="EMBL" id="MFC7391463.1"/>
    </source>
</evidence>
<dbReference type="InterPro" id="IPR004761">
    <property type="entry name" value="Spore_GerAB"/>
</dbReference>